<dbReference type="EMBL" id="JANBUW010000746">
    <property type="protein sequence ID" value="KAJ2845651.1"/>
    <property type="molecule type" value="Genomic_DNA"/>
</dbReference>
<reference evidence="1" key="1">
    <citation type="submission" date="2022-07" db="EMBL/GenBank/DDBJ databases">
        <title>Phylogenomic reconstructions and comparative analyses of Kickxellomycotina fungi.</title>
        <authorList>
            <person name="Reynolds N.K."/>
            <person name="Stajich J.E."/>
            <person name="Barry K."/>
            <person name="Grigoriev I.V."/>
            <person name="Crous P."/>
            <person name="Smith M.E."/>
        </authorList>
    </citation>
    <scope>NUCLEOTIDE SEQUENCE</scope>
    <source>
        <strain evidence="1">NRRL 1566</strain>
    </source>
</reference>
<sequence length="449" mass="50742">MKTNLTAEQAAQRLLTILETVAPTKLQFKDSFKGNAKKHKPDSSSISWAFHSAVDTTGLLNWLSINIDAFNNGLSEDELDLLGFLDRIDYKPAMGGILAKDEKDSSESSLPSFELQKEKRRIESNVLHLEKYAEVLKSQNAMLKSRSDSVSAELTDILEEEERLKRSVKASNAEVARLTSTYTGVLDEASLAAKNLMARLQLEDCKKSSYFYQNKGTIDRLETGLHSYIDKQNERISEQLKAADKLPAPWNEFQPLCTQNITELLQLSRKEYESLNKTATEILAEKLSLDIEQKLVRLCEEEVDRVQSTGYTGLHQQQQMDGKFKDFEECLNASIAQHRDSMVATALEKTAGAMAVPLYTRGLLKQLNLLNRDLANIQTTRLAQVLDLALEDLKPQEQTLNAIWQSLAAEQKMLDGWAKLWQTVSESLGKENAMLEKLQMSLRCRLSRY</sequence>
<evidence type="ECO:0000313" key="2">
    <source>
        <dbReference type="Proteomes" id="UP001139887"/>
    </source>
</evidence>
<dbReference type="OrthoDB" id="5579028at2759"/>
<keyword evidence="2" id="KW-1185">Reference proteome</keyword>
<organism evidence="1 2">
    <name type="scientific">Coemansia brasiliensis</name>
    <dbReference type="NCBI Taxonomy" id="2650707"/>
    <lineage>
        <taxon>Eukaryota</taxon>
        <taxon>Fungi</taxon>
        <taxon>Fungi incertae sedis</taxon>
        <taxon>Zoopagomycota</taxon>
        <taxon>Kickxellomycotina</taxon>
        <taxon>Kickxellomycetes</taxon>
        <taxon>Kickxellales</taxon>
        <taxon>Kickxellaceae</taxon>
        <taxon>Coemansia</taxon>
    </lineage>
</organism>
<name>A0A9W8LYJ3_9FUNG</name>
<accession>A0A9W8LYJ3</accession>
<proteinExistence type="predicted"/>
<comment type="caution">
    <text evidence="1">The sequence shown here is derived from an EMBL/GenBank/DDBJ whole genome shotgun (WGS) entry which is preliminary data.</text>
</comment>
<evidence type="ECO:0000313" key="1">
    <source>
        <dbReference type="EMBL" id="KAJ2845651.1"/>
    </source>
</evidence>
<dbReference type="Proteomes" id="UP001139887">
    <property type="component" value="Unassembled WGS sequence"/>
</dbReference>
<gene>
    <name evidence="1" type="ORF">IWW36_004693</name>
</gene>
<dbReference type="AlphaFoldDB" id="A0A9W8LYJ3"/>
<protein>
    <submittedName>
        <fullName evidence="1">Uncharacterized protein</fullName>
    </submittedName>
</protein>